<dbReference type="CDD" id="cd18989">
    <property type="entry name" value="LGIC_ECD_cation"/>
    <property type="match status" value="1"/>
</dbReference>
<keyword evidence="4" id="KW-0862">Zinc</keyword>
<dbReference type="InterPro" id="IPR001841">
    <property type="entry name" value="Znf_RING"/>
</dbReference>
<dbReference type="AlphaFoldDB" id="A0AAF3F7V4"/>
<dbReference type="Gene3D" id="2.70.170.10">
    <property type="entry name" value="Neurotransmitter-gated ion-channel ligand-binding domain"/>
    <property type="match status" value="1"/>
</dbReference>
<dbReference type="WBParaSite" id="MBELARI_LOCUS2712">
    <property type="protein sequence ID" value="MBELARI_LOCUS2712"/>
    <property type="gene ID" value="MBELARI_LOCUS2712"/>
</dbReference>
<dbReference type="PROSITE" id="PS00236">
    <property type="entry name" value="NEUROTR_ION_CHANNEL"/>
    <property type="match status" value="1"/>
</dbReference>
<organism evidence="9 10">
    <name type="scientific">Mesorhabditis belari</name>
    <dbReference type="NCBI Taxonomy" id="2138241"/>
    <lineage>
        <taxon>Eukaryota</taxon>
        <taxon>Metazoa</taxon>
        <taxon>Ecdysozoa</taxon>
        <taxon>Nematoda</taxon>
        <taxon>Chromadorea</taxon>
        <taxon>Rhabditida</taxon>
        <taxon>Rhabditina</taxon>
        <taxon>Rhabditomorpha</taxon>
        <taxon>Rhabditoidea</taxon>
        <taxon>Rhabditidae</taxon>
        <taxon>Mesorhabditinae</taxon>
        <taxon>Mesorhabditis</taxon>
    </lineage>
</organism>
<feature type="chain" id="PRO_5042017167" description="RING-type domain-containing protein" evidence="7">
    <location>
        <begin position="17"/>
        <end position="566"/>
    </location>
</feature>
<evidence type="ECO:0000256" key="5">
    <source>
        <dbReference type="ARBA" id="ARBA00023136"/>
    </source>
</evidence>
<dbReference type="InterPro" id="IPR027370">
    <property type="entry name" value="Znf-RING_euk"/>
</dbReference>
<dbReference type="Proteomes" id="UP000887575">
    <property type="component" value="Unassembled WGS sequence"/>
</dbReference>
<dbReference type="GO" id="GO:0005230">
    <property type="term" value="F:extracellular ligand-gated monoatomic ion channel activity"/>
    <property type="evidence" value="ECO:0007669"/>
    <property type="project" value="InterPro"/>
</dbReference>
<accession>A0AAF3F7V4</accession>
<protein>
    <recommendedName>
        <fullName evidence="8">RING-type domain-containing protein</fullName>
    </recommendedName>
</protein>
<evidence type="ECO:0000256" key="4">
    <source>
        <dbReference type="ARBA" id="ARBA00022833"/>
    </source>
</evidence>
<keyword evidence="7" id="KW-0732">Signal</keyword>
<keyword evidence="9" id="KW-1185">Reference proteome</keyword>
<evidence type="ECO:0000313" key="9">
    <source>
        <dbReference type="Proteomes" id="UP000887575"/>
    </source>
</evidence>
<evidence type="ECO:0000259" key="8">
    <source>
        <dbReference type="PROSITE" id="PS50089"/>
    </source>
</evidence>
<dbReference type="PANTHER" id="PTHR18945">
    <property type="entry name" value="NEUROTRANSMITTER GATED ION CHANNEL"/>
    <property type="match status" value="1"/>
</dbReference>
<proteinExistence type="predicted"/>
<dbReference type="SUPFAM" id="SSF63712">
    <property type="entry name" value="Nicotinic receptor ligand binding domain-like"/>
    <property type="match status" value="1"/>
</dbReference>
<dbReference type="InterPro" id="IPR018000">
    <property type="entry name" value="Neurotransmitter_ion_chnl_CS"/>
</dbReference>
<feature type="domain" description="RING-type" evidence="8">
    <location>
        <begin position="335"/>
        <end position="364"/>
    </location>
</feature>
<feature type="signal peptide" evidence="7">
    <location>
        <begin position="1"/>
        <end position="16"/>
    </location>
</feature>
<name>A0AAF3F7V4_9BILA</name>
<evidence type="ECO:0000256" key="7">
    <source>
        <dbReference type="SAM" id="SignalP"/>
    </source>
</evidence>
<dbReference type="Pfam" id="PF02931">
    <property type="entry name" value="Neur_chan_LBD"/>
    <property type="match status" value="1"/>
</dbReference>
<dbReference type="InterPro" id="IPR006201">
    <property type="entry name" value="Neur_channel"/>
</dbReference>
<keyword evidence="3 6" id="KW-0863">Zinc-finger</keyword>
<dbReference type="GO" id="GO:0004888">
    <property type="term" value="F:transmembrane signaling receptor activity"/>
    <property type="evidence" value="ECO:0007669"/>
    <property type="project" value="InterPro"/>
</dbReference>
<comment type="subcellular location">
    <subcellularLocation>
        <location evidence="1">Membrane</location>
        <topology evidence="1">Multi-pass membrane protein</topology>
    </subcellularLocation>
</comment>
<sequence length="566" mass="65464">MILLFIFILLPSLFMAQFELIQRSVIQKSTRCGWYDAAAVFNEIFTRRNYNRFLAPLYGRMPVDFNSSNVARLHVDMILRYLKYFGVCFFCEFEMSWVDPRLSWSPEHFNDTKFIFVTADLIWTPDNQIGNTKSLDTLHPDSMKTIVLSSNGTIHMSMVYFAEVACVVEISRFPFDNQTCAIPVAAMALDLNGQYSSMSGKIQNVNVFNLLGNGEWDVSGVAMIPYQFLTDTVHTLEMRVFESLSCILCKQPYARVANQRRSPRQLGCGLAMCDECFEQEEMLEQEERNHQCGNIYCFYSQDLAYFLIDVLSQESALMFTPMGYLLVKPFKIPECPICHDEYSNEIEAKKSFALQCGHIICTKCCLKTQTYDMYTAVNKRKDRFHDFLNELPEMTRQMETMMNVARNVKDECSCNECHKKNIVDEMFYCGKCVFEICAVCAYKRHHPHGAIPLLEKEANKMLMEVQQESRNVIKTYKDLVPELHKGLLAGIDIFEMKLLSKEETLKDVSTFADFGEKHESFTKIKSKFESSAENYLRHLCKFDAEVKQLIQTLNESPDVSESRIQF</sequence>
<evidence type="ECO:0000256" key="6">
    <source>
        <dbReference type="PROSITE-ProRule" id="PRU00175"/>
    </source>
</evidence>
<dbReference type="InterPro" id="IPR006202">
    <property type="entry name" value="Neur_chan_lig-bd"/>
</dbReference>
<evidence type="ECO:0000256" key="3">
    <source>
        <dbReference type="ARBA" id="ARBA00022771"/>
    </source>
</evidence>
<dbReference type="GO" id="GO:0016020">
    <property type="term" value="C:membrane"/>
    <property type="evidence" value="ECO:0007669"/>
    <property type="project" value="UniProtKB-SubCell"/>
</dbReference>
<keyword evidence="2" id="KW-0479">Metal-binding</keyword>
<evidence type="ECO:0000256" key="2">
    <source>
        <dbReference type="ARBA" id="ARBA00022723"/>
    </source>
</evidence>
<evidence type="ECO:0000256" key="1">
    <source>
        <dbReference type="ARBA" id="ARBA00004141"/>
    </source>
</evidence>
<reference evidence="10" key="1">
    <citation type="submission" date="2024-02" db="UniProtKB">
        <authorList>
            <consortium name="WormBaseParasite"/>
        </authorList>
    </citation>
    <scope>IDENTIFICATION</scope>
</reference>
<dbReference type="PROSITE" id="PS50089">
    <property type="entry name" value="ZF_RING_2"/>
    <property type="match status" value="1"/>
</dbReference>
<evidence type="ECO:0000313" key="10">
    <source>
        <dbReference type="WBParaSite" id="MBELARI_LOCUS2712"/>
    </source>
</evidence>
<dbReference type="Pfam" id="PF13445">
    <property type="entry name" value="zf-RING_UBOX"/>
    <property type="match status" value="1"/>
</dbReference>
<dbReference type="GO" id="GO:0008270">
    <property type="term" value="F:zinc ion binding"/>
    <property type="evidence" value="ECO:0007669"/>
    <property type="project" value="UniProtKB-KW"/>
</dbReference>
<dbReference type="InterPro" id="IPR036734">
    <property type="entry name" value="Neur_chan_lig-bd_sf"/>
</dbReference>
<keyword evidence="5" id="KW-0472">Membrane</keyword>